<proteinExistence type="predicted"/>
<gene>
    <name evidence="6" type="primary">dksA_2</name>
    <name evidence="6" type="ORF">PSEHALCIP103_01400</name>
</gene>
<keyword evidence="3" id="KW-0862">Zinc</keyword>
<dbReference type="GeneID" id="99692840"/>
<keyword evidence="2" id="KW-0863">Zinc-finger</keyword>
<dbReference type="InterPro" id="IPR000962">
    <property type="entry name" value="Znf_DskA_TraR"/>
</dbReference>
<keyword evidence="7" id="KW-1185">Reference proteome</keyword>
<accession>A0A9W4QWJ6</accession>
<dbReference type="Proteomes" id="UP001152447">
    <property type="component" value="Unassembled WGS sequence"/>
</dbReference>
<name>A0A9W4QWJ6_PSEHA</name>
<protein>
    <submittedName>
        <fullName evidence="6">RNA polymerase-binding transcription factor DksA</fullName>
    </submittedName>
</protein>
<evidence type="ECO:0000256" key="4">
    <source>
        <dbReference type="PROSITE-ProRule" id="PRU00510"/>
    </source>
</evidence>
<dbReference type="PROSITE" id="PS51128">
    <property type="entry name" value="ZF_DKSA_2"/>
    <property type="match status" value="1"/>
</dbReference>
<evidence type="ECO:0000313" key="6">
    <source>
        <dbReference type="EMBL" id="CAH9056166.1"/>
    </source>
</evidence>
<dbReference type="Gene3D" id="1.20.120.910">
    <property type="entry name" value="DksA, coiled-coil domain"/>
    <property type="match status" value="1"/>
</dbReference>
<dbReference type="Pfam" id="PF01258">
    <property type="entry name" value="zf-dskA_traR"/>
    <property type="match status" value="1"/>
</dbReference>
<evidence type="ECO:0000259" key="5">
    <source>
        <dbReference type="Pfam" id="PF01258"/>
    </source>
</evidence>
<sequence>MHHQQRLNDEIESVKATILGLLSQSTHPTHQNLLCILTRTSNEEWLDIAAQQLGTEYNPLIERMNKLEAAISQIDIGQYGYCCDCEEKISAQRLEQDPAAQRCDQCAS</sequence>
<dbReference type="EMBL" id="CAMAPB010000016">
    <property type="protein sequence ID" value="CAH9056166.1"/>
    <property type="molecule type" value="Genomic_DNA"/>
</dbReference>
<feature type="domain" description="Zinc finger DksA/TraR C4-type" evidence="5">
    <location>
        <begin position="77"/>
        <end position="107"/>
    </location>
</feature>
<dbReference type="GO" id="GO:0008270">
    <property type="term" value="F:zinc ion binding"/>
    <property type="evidence" value="ECO:0007669"/>
    <property type="project" value="UniProtKB-KW"/>
</dbReference>
<dbReference type="SUPFAM" id="SSF57716">
    <property type="entry name" value="Glucocorticoid receptor-like (DNA-binding domain)"/>
    <property type="match status" value="1"/>
</dbReference>
<feature type="zinc finger region" description="dksA C4-type" evidence="4">
    <location>
        <begin position="82"/>
        <end position="106"/>
    </location>
</feature>
<reference evidence="6" key="1">
    <citation type="submission" date="2022-07" db="EMBL/GenBank/DDBJ databases">
        <authorList>
            <person name="Criscuolo A."/>
        </authorList>
    </citation>
    <scope>NUCLEOTIDE SEQUENCE</scope>
    <source>
        <strain evidence="6">CIP103197</strain>
    </source>
</reference>
<dbReference type="RefSeq" id="WP_013465198.1">
    <property type="nucleotide sequence ID" value="NZ_CAMAPB010000016.1"/>
</dbReference>
<evidence type="ECO:0000256" key="2">
    <source>
        <dbReference type="ARBA" id="ARBA00022771"/>
    </source>
</evidence>
<evidence type="ECO:0000313" key="7">
    <source>
        <dbReference type="Proteomes" id="UP001152447"/>
    </source>
</evidence>
<comment type="caution">
    <text evidence="6">The sequence shown here is derived from an EMBL/GenBank/DDBJ whole genome shotgun (WGS) entry which is preliminary data.</text>
</comment>
<organism evidence="6 7">
    <name type="scientific">Pseudoalteromonas haloplanktis</name>
    <name type="common">Alteromonas haloplanktis</name>
    <dbReference type="NCBI Taxonomy" id="228"/>
    <lineage>
        <taxon>Bacteria</taxon>
        <taxon>Pseudomonadati</taxon>
        <taxon>Pseudomonadota</taxon>
        <taxon>Gammaproteobacteria</taxon>
        <taxon>Alteromonadales</taxon>
        <taxon>Pseudoalteromonadaceae</taxon>
        <taxon>Pseudoalteromonas</taxon>
    </lineage>
</organism>
<keyword evidence="1" id="KW-0479">Metal-binding</keyword>
<dbReference type="AlphaFoldDB" id="A0A9W4QWJ6"/>
<evidence type="ECO:0000256" key="3">
    <source>
        <dbReference type="ARBA" id="ARBA00022833"/>
    </source>
</evidence>
<evidence type="ECO:0000256" key="1">
    <source>
        <dbReference type="ARBA" id="ARBA00022723"/>
    </source>
</evidence>